<dbReference type="Proteomes" id="UP000198569">
    <property type="component" value="Unassembled WGS sequence"/>
</dbReference>
<dbReference type="AlphaFoldDB" id="A0A1H2Q761"/>
<protein>
    <submittedName>
        <fullName evidence="1">Uncharacterized protein</fullName>
    </submittedName>
</protein>
<sequence length="50" mass="6197">MFATIVTKWELLTLIRTFIIQNPHCFFEVYFYKHLLITIRKRAFSKKNFK</sequence>
<accession>A0A1H2Q761</accession>
<dbReference type="EMBL" id="FNMV01000001">
    <property type="protein sequence ID" value="SDW02229.1"/>
    <property type="molecule type" value="Genomic_DNA"/>
</dbReference>
<reference evidence="2" key="1">
    <citation type="submission" date="2016-10" db="EMBL/GenBank/DDBJ databases">
        <authorList>
            <person name="Varghese N."/>
            <person name="Submissions S."/>
        </authorList>
    </citation>
    <scope>NUCLEOTIDE SEQUENCE [LARGE SCALE GENOMIC DNA]</scope>
    <source>
        <strain evidence="2">DSM 15718</strain>
    </source>
</reference>
<proteinExistence type="predicted"/>
<organism evidence="1 2">
    <name type="scientific">Flavobacterium degerlachei</name>
    <dbReference type="NCBI Taxonomy" id="229203"/>
    <lineage>
        <taxon>Bacteria</taxon>
        <taxon>Pseudomonadati</taxon>
        <taxon>Bacteroidota</taxon>
        <taxon>Flavobacteriia</taxon>
        <taxon>Flavobacteriales</taxon>
        <taxon>Flavobacteriaceae</taxon>
        <taxon>Flavobacterium</taxon>
    </lineage>
</organism>
<keyword evidence="2" id="KW-1185">Reference proteome</keyword>
<evidence type="ECO:0000313" key="1">
    <source>
        <dbReference type="EMBL" id="SDW02229.1"/>
    </source>
</evidence>
<evidence type="ECO:0000313" key="2">
    <source>
        <dbReference type="Proteomes" id="UP000198569"/>
    </source>
</evidence>
<gene>
    <name evidence="1" type="ORF">SAMN05444338_10192</name>
</gene>
<name>A0A1H2Q761_9FLAO</name>